<organism evidence="2 3">
    <name type="scientific">Triticum urartu</name>
    <name type="common">Red wild einkorn</name>
    <name type="synonym">Crithodium urartu</name>
    <dbReference type="NCBI Taxonomy" id="4572"/>
    <lineage>
        <taxon>Eukaryota</taxon>
        <taxon>Viridiplantae</taxon>
        <taxon>Streptophyta</taxon>
        <taxon>Embryophyta</taxon>
        <taxon>Tracheophyta</taxon>
        <taxon>Spermatophyta</taxon>
        <taxon>Magnoliopsida</taxon>
        <taxon>Liliopsida</taxon>
        <taxon>Poales</taxon>
        <taxon>Poaceae</taxon>
        <taxon>BOP clade</taxon>
        <taxon>Pooideae</taxon>
        <taxon>Triticodae</taxon>
        <taxon>Triticeae</taxon>
        <taxon>Triticinae</taxon>
        <taxon>Triticum</taxon>
    </lineage>
</organism>
<feature type="compositionally biased region" description="Low complexity" evidence="1">
    <location>
        <begin position="100"/>
        <end position="131"/>
    </location>
</feature>
<feature type="compositionally biased region" description="Low complexity" evidence="1">
    <location>
        <begin position="32"/>
        <end position="49"/>
    </location>
</feature>
<keyword evidence="3" id="KW-1185">Reference proteome</keyword>
<proteinExistence type="predicted"/>
<feature type="compositionally biased region" description="Low complexity" evidence="1">
    <location>
        <begin position="138"/>
        <end position="157"/>
    </location>
</feature>
<reference evidence="3" key="1">
    <citation type="journal article" date="2013" name="Nature">
        <title>Draft genome of the wheat A-genome progenitor Triticum urartu.</title>
        <authorList>
            <person name="Ling H.Q."/>
            <person name="Zhao S."/>
            <person name="Liu D."/>
            <person name="Wang J."/>
            <person name="Sun H."/>
            <person name="Zhang C."/>
            <person name="Fan H."/>
            <person name="Li D."/>
            <person name="Dong L."/>
            <person name="Tao Y."/>
            <person name="Gao C."/>
            <person name="Wu H."/>
            <person name="Li Y."/>
            <person name="Cui Y."/>
            <person name="Guo X."/>
            <person name="Zheng S."/>
            <person name="Wang B."/>
            <person name="Yu K."/>
            <person name="Liang Q."/>
            <person name="Yang W."/>
            <person name="Lou X."/>
            <person name="Chen J."/>
            <person name="Feng M."/>
            <person name="Jian J."/>
            <person name="Zhang X."/>
            <person name="Luo G."/>
            <person name="Jiang Y."/>
            <person name="Liu J."/>
            <person name="Wang Z."/>
            <person name="Sha Y."/>
            <person name="Zhang B."/>
            <person name="Wu H."/>
            <person name="Tang D."/>
            <person name="Shen Q."/>
            <person name="Xue P."/>
            <person name="Zou S."/>
            <person name="Wang X."/>
            <person name="Liu X."/>
            <person name="Wang F."/>
            <person name="Yang Y."/>
            <person name="An X."/>
            <person name="Dong Z."/>
            <person name="Zhang K."/>
            <person name="Zhang X."/>
            <person name="Luo M.C."/>
            <person name="Dvorak J."/>
            <person name="Tong Y."/>
            <person name="Wang J."/>
            <person name="Yang H."/>
            <person name="Li Z."/>
            <person name="Wang D."/>
            <person name="Zhang A."/>
            <person name="Wang J."/>
        </authorList>
    </citation>
    <scope>NUCLEOTIDE SEQUENCE</scope>
    <source>
        <strain evidence="3">cv. G1812</strain>
    </source>
</reference>
<name>A0A8R7QHE3_TRIUA</name>
<dbReference type="Proteomes" id="UP000015106">
    <property type="component" value="Chromosome 5"/>
</dbReference>
<evidence type="ECO:0000313" key="2">
    <source>
        <dbReference type="EnsemblPlants" id="TuG1812G0500004981.01.T01"/>
    </source>
</evidence>
<reference evidence="2" key="3">
    <citation type="submission" date="2022-06" db="UniProtKB">
        <authorList>
            <consortium name="EnsemblPlants"/>
        </authorList>
    </citation>
    <scope>IDENTIFICATION</scope>
</reference>
<protein>
    <submittedName>
        <fullName evidence="2">Uncharacterized protein</fullName>
    </submittedName>
</protein>
<feature type="region of interest" description="Disordered" evidence="1">
    <location>
        <begin position="77"/>
        <end position="236"/>
    </location>
</feature>
<evidence type="ECO:0000313" key="3">
    <source>
        <dbReference type="Proteomes" id="UP000015106"/>
    </source>
</evidence>
<reference evidence="2" key="2">
    <citation type="submission" date="2018-03" db="EMBL/GenBank/DDBJ databases">
        <title>The Triticum urartu genome reveals the dynamic nature of wheat genome evolution.</title>
        <authorList>
            <person name="Ling H."/>
            <person name="Ma B."/>
            <person name="Shi X."/>
            <person name="Liu H."/>
            <person name="Dong L."/>
            <person name="Sun H."/>
            <person name="Cao Y."/>
            <person name="Gao Q."/>
            <person name="Zheng S."/>
            <person name="Li Y."/>
            <person name="Yu Y."/>
            <person name="Du H."/>
            <person name="Qi M."/>
            <person name="Li Y."/>
            <person name="Yu H."/>
            <person name="Cui Y."/>
            <person name="Wang N."/>
            <person name="Chen C."/>
            <person name="Wu H."/>
            <person name="Zhao Y."/>
            <person name="Zhang J."/>
            <person name="Li Y."/>
            <person name="Zhou W."/>
            <person name="Zhang B."/>
            <person name="Hu W."/>
            <person name="Eijk M."/>
            <person name="Tang J."/>
            <person name="Witsenboer H."/>
            <person name="Zhao S."/>
            <person name="Li Z."/>
            <person name="Zhang A."/>
            <person name="Wang D."/>
            <person name="Liang C."/>
        </authorList>
    </citation>
    <scope>NUCLEOTIDE SEQUENCE [LARGE SCALE GENOMIC DNA]</scope>
    <source>
        <strain evidence="2">cv. G1812</strain>
    </source>
</reference>
<accession>A0A8R7QHE3</accession>
<dbReference type="EnsemblPlants" id="TuG1812G0500004981.01.T01">
    <property type="protein sequence ID" value="TuG1812G0500004981.01.T01"/>
    <property type="gene ID" value="TuG1812G0500004981.01"/>
</dbReference>
<sequence>QSPPPIAPLLPPSPRRRHRWRSPRSLPPPSPSLRLSSPSPLPPTSRSSRVPPPRTVLLWSFCGDASTADYSRSSFLQHYSPTSPLASPSRARRGPVVPLSPSRSGPTRSRTHSPAHPSSPSATPATRSCSSPTPPLVSAPSVSSASTPRTLTPSSSSEVAGTTTAGAPVREETTRTPTSHAGPARRPPPQHHQQQYPKGRDHRHPPGSPPLHLGNDCVRKHRRWAAASEAEESGAG</sequence>
<feature type="compositionally biased region" description="Polar residues" evidence="1">
    <location>
        <begin position="77"/>
        <end position="86"/>
    </location>
</feature>
<evidence type="ECO:0000256" key="1">
    <source>
        <dbReference type="SAM" id="MobiDB-lite"/>
    </source>
</evidence>
<feature type="region of interest" description="Disordered" evidence="1">
    <location>
        <begin position="1"/>
        <end position="54"/>
    </location>
</feature>
<feature type="compositionally biased region" description="Pro residues" evidence="1">
    <location>
        <begin position="1"/>
        <end position="13"/>
    </location>
</feature>
<dbReference type="AlphaFoldDB" id="A0A8R7QHE3"/>
<dbReference type="Gramene" id="TuG1812G0500004981.01.T01">
    <property type="protein sequence ID" value="TuG1812G0500004981.01.T01"/>
    <property type="gene ID" value="TuG1812G0500004981.01"/>
</dbReference>